<gene>
    <name evidence="2" type="ORF">KUDE01_013131</name>
</gene>
<dbReference type="PANTHER" id="PTHR15977:SF15">
    <property type="entry name" value="CILIA- AND FLAGELLA-ASSOCIATED PROTEIN 46"/>
    <property type="match status" value="1"/>
</dbReference>
<evidence type="ECO:0000313" key="2">
    <source>
        <dbReference type="EMBL" id="KAK1905958.1"/>
    </source>
</evidence>
<keyword evidence="2" id="KW-0282">Flagellum</keyword>
<keyword evidence="2" id="KW-0966">Cell projection</keyword>
<organism evidence="2 3">
    <name type="scientific">Dissostichus eleginoides</name>
    <name type="common">Patagonian toothfish</name>
    <name type="synonym">Dissostichus amissus</name>
    <dbReference type="NCBI Taxonomy" id="100907"/>
    <lineage>
        <taxon>Eukaryota</taxon>
        <taxon>Metazoa</taxon>
        <taxon>Chordata</taxon>
        <taxon>Craniata</taxon>
        <taxon>Vertebrata</taxon>
        <taxon>Euteleostomi</taxon>
        <taxon>Actinopterygii</taxon>
        <taxon>Neopterygii</taxon>
        <taxon>Teleostei</taxon>
        <taxon>Neoteleostei</taxon>
        <taxon>Acanthomorphata</taxon>
        <taxon>Eupercaria</taxon>
        <taxon>Perciformes</taxon>
        <taxon>Notothenioidei</taxon>
        <taxon>Nototheniidae</taxon>
        <taxon>Dissostichus</taxon>
    </lineage>
</organism>
<dbReference type="AlphaFoldDB" id="A0AAD9FHD3"/>
<keyword evidence="3" id="KW-1185">Reference proteome</keyword>
<sequence length="1145" mass="127606">MILANTFFINSRQYIRLCDYALSISTCNTPGKTVPIAARKQVVATWVQIKRLLQQHIGTKVDTKDEEQGKVKGLLTLTALPPGRSKHEATEDLTLRAAIYGLLLDIHIDKTDWKGALQLLDQGIRDMPRTKHRLLLLKHRILIKARLGESVLIDMQKLQDEGEQCCSHMWHQVALCANDTTQQLTCYQTSITSLSSAETQWQKANLLLEFGEWLYCHNFPKADAHHQVQWAIDILLQAEGADDKSNKRDLSSVKCESLLGVHGLCFAEGSNLKEVRCLDGLVRAHTLLAVMADRTSPEHQLNLLRAYTFVLQIWQVSIAPPPAEEGPKPVFLDQELPSSLKDWARFVCPNPARHIFRTSSNPHCINTHSITAQAKIYTGTQSLFYLNLLEKELHSLSLDHLTLPIMHLAETIAHDLLNRRSLSDLYRLRIVRTCSQLGLETLSPYQEKLLNLSRIQEQEQMGCHKVIAFSQERRGLHTAYNQKLKVDEAAGSGPQCMDVCAHDIWLDKAEVCLSMGLCQPARQLLAETHRVAVELGDKKAVARSLLSLAVLACEEQNYAQALILLDTARALGGVEEFWYQLTLTTVRAVVGQRDPDAHIKVDQIIKHSCGALQRVLEQRVNRVPEISFFITSLEMRGAIECVRALGGDPGETLSSSETTQRLMSACETLRESASGFTKLGFREHAAEAHVEYATGQRLLARRASAADRQRFLLDGLSQMQLAVTEQEHVALNAQRLLPSQEESPGLSLAAMRRLLRLRLALAEFSLAIMEEHCAEEKRQALARERKTPAEVALQEFTRCTPEPDSVEQEWLTVGSTSGQLALGQLAAVRSLSPDSLESRVRCLSLMGKYLRLLAEQEEPLYLCALWDSHTQKEARSDAKAVPAEENSEEDGESSRRKQRVTPAKSAELQQRRRRAQQLLAQASQVLTEAVSLCLQHQLPPAILAEASLNMLECHGQSDPAEAGQYLALFQSCCTVASVAEVLGCACSGSGVSQFSALLNLHRMLLLSQEERPSSMLKGVQDSLNSLSKAFSHLTIYPGHLHILAELPPNLKIVLLQHSEDGSELFGAFYEMNRAPNQKGKTTQGTGSLTCSKVAKVSVCPRALLALREQIRAFNQETRHALLKHACWHAAEGRPQPSEEHRVFPR</sequence>
<keyword evidence="2" id="KW-0969">Cilium</keyword>
<name>A0AAD9FHD3_DISEL</name>
<accession>A0AAD9FHD3</accession>
<evidence type="ECO:0000313" key="3">
    <source>
        <dbReference type="Proteomes" id="UP001228049"/>
    </source>
</evidence>
<feature type="non-terminal residue" evidence="2">
    <location>
        <position position="1"/>
    </location>
</feature>
<feature type="region of interest" description="Disordered" evidence="1">
    <location>
        <begin position="875"/>
        <end position="908"/>
    </location>
</feature>
<evidence type="ECO:0000256" key="1">
    <source>
        <dbReference type="SAM" id="MobiDB-lite"/>
    </source>
</evidence>
<dbReference type="GO" id="GO:0060294">
    <property type="term" value="P:cilium movement involved in cell motility"/>
    <property type="evidence" value="ECO:0007669"/>
    <property type="project" value="InterPro"/>
</dbReference>
<dbReference type="PANTHER" id="PTHR15977">
    <property type="entry name" value="CILIA- AND FLAGELLA-ASSOCIATED PROTEIN 46"/>
    <property type="match status" value="1"/>
</dbReference>
<protein>
    <submittedName>
        <fullName evidence="2">Cilia- and flagella-associated protein 46</fullName>
    </submittedName>
</protein>
<dbReference type="InterPro" id="IPR039586">
    <property type="entry name" value="CFAP46"/>
</dbReference>
<proteinExistence type="predicted"/>
<dbReference type="GO" id="GO:0035082">
    <property type="term" value="P:axoneme assembly"/>
    <property type="evidence" value="ECO:0007669"/>
    <property type="project" value="InterPro"/>
</dbReference>
<dbReference type="EMBL" id="JASDAP010000003">
    <property type="protein sequence ID" value="KAK1905958.1"/>
    <property type="molecule type" value="Genomic_DNA"/>
</dbReference>
<dbReference type="Proteomes" id="UP001228049">
    <property type="component" value="Unassembled WGS sequence"/>
</dbReference>
<comment type="caution">
    <text evidence="2">The sequence shown here is derived from an EMBL/GenBank/DDBJ whole genome shotgun (WGS) entry which is preliminary data.</text>
</comment>
<reference evidence="2" key="1">
    <citation type="submission" date="2023-04" db="EMBL/GenBank/DDBJ databases">
        <title>Chromosome-level genome of Chaenocephalus aceratus.</title>
        <authorList>
            <person name="Park H."/>
        </authorList>
    </citation>
    <scope>NUCLEOTIDE SEQUENCE</scope>
    <source>
        <strain evidence="2">DE</strain>
        <tissue evidence="2">Muscle</tissue>
    </source>
</reference>